<feature type="region of interest" description="Disordered" evidence="1">
    <location>
        <begin position="53"/>
        <end position="108"/>
    </location>
</feature>
<protein>
    <submittedName>
        <fullName evidence="2">Predicted protein</fullName>
    </submittedName>
</protein>
<evidence type="ECO:0000256" key="1">
    <source>
        <dbReference type="SAM" id="MobiDB-lite"/>
    </source>
</evidence>
<dbReference type="RefSeq" id="XP_001882493.1">
    <property type="nucleotide sequence ID" value="XM_001882458.1"/>
</dbReference>
<feature type="compositionally biased region" description="Basic and acidic residues" evidence="1">
    <location>
        <begin position="66"/>
        <end position="85"/>
    </location>
</feature>
<evidence type="ECO:0000313" key="2">
    <source>
        <dbReference type="EMBL" id="EDR06646.1"/>
    </source>
</evidence>
<dbReference type="KEGG" id="lbc:LACBIDRAFT_328510"/>
<name>B0DF28_LACBS</name>
<dbReference type="InParanoid" id="B0DF28"/>
<proteinExistence type="predicted"/>
<dbReference type="GeneID" id="6078170"/>
<organism evidence="3">
    <name type="scientific">Laccaria bicolor (strain S238N-H82 / ATCC MYA-4686)</name>
    <name type="common">Bicoloured deceiver</name>
    <name type="synonym">Laccaria laccata var. bicolor</name>
    <dbReference type="NCBI Taxonomy" id="486041"/>
    <lineage>
        <taxon>Eukaryota</taxon>
        <taxon>Fungi</taxon>
        <taxon>Dikarya</taxon>
        <taxon>Basidiomycota</taxon>
        <taxon>Agaricomycotina</taxon>
        <taxon>Agaricomycetes</taxon>
        <taxon>Agaricomycetidae</taxon>
        <taxon>Agaricales</taxon>
        <taxon>Agaricineae</taxon>
        <taxon>Hydnangiaceae</taxon>
        <taxon>Laccaria</taxon>
    </lineage>
</organism>
<reference evidence="2 3" key="1">
    <citation type="journal article" date="2008" name="Nature">
        <title>The genome of Laccaria bicolor provides insights into mycorrhizal symbiosis.</title>
        <authorList>
            <person name="Martin F."/>
            <person name="Aerts A."/>
            <person name="Ahren D."/>
            <person name="Brun A."/>
            <person name="Danchin E.G.J."/>
            <person name="Duchaussoy F."/>
            <person name="Gibon J."/>
            <person name="Kohler A."/>
            <person name="Lindquist E."/>
            <person name="Pereda V."/>
            <person name="Salamov A."/>
            <person name="Shapiro H.J."/>
            <person name="Wuyts J."/>
            <person name="Blaudez D."/>
            <person name="Buee M."/>
            <person name="Brokstein P."/>
            <person name="Canbaeck B."/>
            <person name="Cohen D."/>
            <person name="Courty P.E."/>
            <person name="Coutinho P.M."/>
            <person name="Delaruelle C."/>
            <person name="Detter J.C."/>
            <person name="Deveau A."/>
            <person name="DiFazio S."/>
            <person name="Duplessis S."/>
            <person name="Fraissinet-Tachet L."/>
            <person name="Lucic E."/>
            <person name="Frey-Klett P."/>
            <person name="Fourrey C."/>
            <person name="Feussner I."/>
            <person name="Gay G."/>
            <person name="Grimwood J."/>
            <person name="Hoegger P.J."/>
            <person name="Jain P."/>
            <person name="Kilaru S."/>
            <person name="Labbe J."/>
            <person name="Lin Y.C."/>
            <person name="Legue V."/>
            <person name="Le Tacon F."/>
            <person name="Marmeisse R."/>
            <person name="Melayah D."/>
            <person name="Montanini B."/>
            <person name="Muratet M."/>
            <person name="Nehls U."/>
            <person name="Niculita-Hirzel H."/>
            <person name="Oudot-Le Secq M.P."/>
            <person name="Peter M."/>
            <person name="Quesneville H."/>
            <person name="Rajashekar B."/>
            <person name="Reich M."/>
            <person name="Rouhier N."/>
            <person name="Schmutz J."/>
            <person name="Yin T."/>
            <person name="Chalot M."/>
            <person name="Henrissat B."/>
            <person name="Kuees U."/>
            <person name="Lucas S."/>
            <person name="Van de Peer Y."/>
            <person name="Podila G.K."/>
            <person name="Polle A."/>
            <person name="Pukkila P.J."/>
            <person name="Richardson P.M."/>
            <person name="Rouze P."/>
            <person name="Sanders I.R."/>
            <person name="Stajich J.E."/>
            <person name="Tunlid A."/>
            <person name="Tuskan G."/>
            <person name="Grigoriev I.V."/>
        </authorList>
    </citation>
    <scope>NUCLEOTIDE SEQUENCE [LARGE SCALE GENOMIC DNA]</scope>
    <source>
        <strain evidence="3">S238N-H82 / ATCC MYA-4686</strain>
    </source>
</reference>
<accession>B0DF28</accession>
<keyword evidence="3" id="KW-1185">Reference proteome</keyword>
<dbReference type="HOGENOM" id="CLU_162156_0_0_1"/>
<sequence length="108" mass="12194">MPTMPTTHNNGNVITNHPQPLMSAQDMKTMCQMCHIVWTVTTHAVVTVQADQGPRHCLRHGNNSTMRHDNNRARPQQHDTNRDEDGATSQRNHNCPPTSMTAHEDNHP</sequence>
<dbReference type="EMBL" id="DS547107">
    <property type="protein sequence ID" value="EDR06646.1"/>
    <property type="molecule type" value="Genomic_DNA"/>
</dbReference>
<dbReference type="Proteomes" id="UP000001194">
    <property type="component" value="Unassembled WGS sequence"/>
</dbReference>
<evidence type="ECO:0000313" key="3">
    <source>
        <dbReference type="Proteomes" id="UP000001194"/>
    </source>
</evidence>
<gene>
    <name evidence="2" type="ORF">LACBIDRAFT_328510</name>
</gene>
<dbReference type="AlphaFoldDB" id="B0DF28"/>
<feature type="compositionally biased region" description="Polar residues" evidence="1">
    <location>
        <begin position="87"/>
        <end position="101"/>
    </location>
</feature>